<proteinExistence type="predicted"/>
<name>A0A392M7Q0_9FABA</name>
<evidence type="ECO:0000313" key="2">
    <source>
        <dbReference type="Proteomes" id="UP000265520"/>
    </source>
</evidence>
<reference evidence="1 2" key="1">
    <citation type="journal article" date="2018" name="Front. Plant Sci.">
        <title>Red Clover (Trifolium pratense) and Zigzag Clover (T. medium) - A Picture of Genomic Similarities and Differences.</title>
        <authorList>
            <person name="Dluhosova J."/>
            <person name="Istvanek J."/>
            <person name="Nedelnik J."/>
            <person name="Repkova J."/>
        </authorList>
    </citation>
    <scope>NUCLEOTIDE SEQUENCE [LARGE SCALE GENOMIC DNA]</scope>
    <source>
        <strain evidence="2">cv. 10/8</strain>
        <tissue evidence="1">Leaf</tissue>
    </source>
</reference>
<accession>A0A392M7Q0</accession>
<organism evidence="1 2">
    <name type="scientific">Trifolium medium</name>
    <dbReference type="NCBI Taxonomy" id="97028"/>
    <lineage>
        <taxon>Eukaryota</taxon>
        <taxon>Viridiplantae</taxon>
        <taxon>Streptophyta</taxon>
        <taxon>Embryophyta</taxon>
        <taxon>Tracheophyta</taxon>
        <taxon>Spermatophyta</taxon>
        <taxon>Magnoliopsida</taxon>
        <taxon>eudicotyledons</taxon>
        <taxon>Gunneridae</taxon>
        <taxon>Pentapetalae</taxon>
        <taxon>rosids</taxon>
        <taxon>fabids</taxon>
        <taxon>Fabales</taxon>
        <taxon>Fabaceae</taxon>
        <taxon>Papilionoideae</taxon>
        <taxon>50 kb inversion clade</taxon>
        <taxon>NPAAA clade</taxon>
        <taxon>Hologalegina</taxon>
        <taxon>IRL clade</taxon>
        <taxon>Trifolieae</taxon>
        <taxon>Trifolium</taxon>
    </lineage>
</organism>
<comment type="caution">
    <text evidence="1">The sequence shown here is derived from an EMBL/GenBank/DDBJ whole genome shotgun (WGS) entry which is preliminary data.</text>
</comment>
<gene>
    <name evidence="1" type="ORF">A2U01_0003014</name>
</gene>
<dbReference type="AlphaFoldDB" id="A0A392M7Q0"/>
<protein>
    <submittedName>
        <fullName evidence="1">Kinesin-like protein</fullName>
    </submittedName>
</protein>
<keyword evidence="2" id="KW-1185">Reference proteome</keyword>
<evidence type="ECO:0000313" key="1">
    <source>
        <dbReference type="EMBL" id="MCH82214.1"/>
    </source>
</evidence>
<dbReference type="EMBL" id="LXQA010003365">
    <property type="protein sequence ID" value="MCH82214.1"/>
    <property type="molecule type" value="Genomic_DNA"/>
</dbReference>
<dbReference type="Proteomes" id="UP000265520">
    <property type="component" value="Unassembled WGS sequence"/>
</dbReference>
<sequence length="140" mass="16299">MTGCGGLETTHHLFLSCPVFGPLWRLVRAWIGISTAGLNTLQDHLVQFTHSAGGSRPRRSFMQLIWLCCIWVVWTERNNRVFKDKEATLHQMLDKVKLHSLWWLKTVNVNLGLHSHLWWSSPFVCLGIDRVDGFWYFGFM</sequence>